<dbReference type="Pfam" id="PF03544">
    <property type="entry name" value="TonB_C"/>
    <property type="match status" value="1"/>
</dbReference>
<evidence type="ECO:0000256" key="2">
    <source>
        <dbReference type="ARBA" id="ARBA00006555"/>
    </source>
</evidence>
<keyword evidence="9" id="KW-0472">Membrane</keyword>
<keyword evidence="3" id="KW-0813">Transport</keyword>
<dbReference type="EMBL" id="CP014227">
    <property type="protein sequence ID" value="AMD84907.1"/>
    <property type="molecule type" value="Genomic_DNA"/>
</dbReference>
<evidence type="ECO:0000256" key="7">
    <source>
        <dbReference type="ARBA" id="ARBA00022927"/>
    </source>
</evidence>
<dbReference type="InterPro" id="IPR006260">
    <property type="entry name" value="TonB/TolA_C"/>
</dbReference>
<feature type="domain" description="TonB C-terminal" evidence="10">
    <location>
        <begin position="18"/>
        <end position="107"/>
    </location>
</feature>
<reference evidence="11 12" key="1">
    <citation type="submission" date="2016-02" db="EMBL/GenBank/DDBJ databases">
        <authorList>
            <person name="Holder M.E."/>
            <person name="Ajami N.J."/>
            <person name="Petrosino J.F."/>
        </authorList>
    </citation>
    <scope>NUCLEOTIDE SEQUENCE [LARGE SCALE GENOMIC DNA]</scope>
    <source>
        <strain evidence="11 12">CCUG 32990</strain>
    </source>
</reference>
<evidence type="ECO:0000259" key="10">
    <source>
        <dbReference type="PROSITE" id="PS52015"/>
    </source>
</evidence>
<dbReference type="PANTHER" id="PTHR33446:SF2">
    <property type="entry name" value="PROTEIN TONB"/>
    <property type="match status" value="1"/>
</dbReference>
<evidence type="ECO:0000313" key="12">
    <source>
        <dbReference type="Proteomes" id="UP000065822"/>
    </source>
</evidence>
<dbReference type="PANTHER" id="PTHR33446">
    <property type="entry name" value="PROTEIN TONB-RELATED"/>
    <property type="match status" value="1"/>
</dbReference>
<evidence type="ECO:0000256" key="6">
    <source>
        <dbReference type="ARBA" id="ARBA00022692"/>
    </source>
</evidence>
<accession>A0ABN4KC16</accession>
<dbReference type="Gene3D" id="3.30.1150.10">
    <property type="match status" value="1"/>
</dbReference>
<evidence type="ECO:0000256" key="9">
    <source>
        <dbReference type="ARBA" id="ARBA00023136"/>
    </source>
</evidence>
<evidence type="ECO:0000256" key="5">
    <source>
        <dbReference type="ARBA" id="ARBA00022519"/>
    </source>
</evidence>
<comment type="subcellular location">
    <subcellularLocation>
        <location evidence="1">Cell inner membrane</location>
        <topology evidence="1">Single-pass membrane protein</topology>
        <orientation evidence="1">Periplasmic side</orientation>
    </subcellularLocation>
</comment>
<sequence>MPMFEACKDVVTEEQIKCFKNNLDKHVSSTFTYPPSALEQGIQGRVNVNFRINIDGTITVVDVKGSHPLLENEAKRIIEKLPKLKPAELDGKPIAITFQYPINFKYQ</sequence>
<proteinExistence type="inferred from homology"/>
<dbReference type="InterPro" id="IPR051045">
    <property type="entry name" value="TonB-dependent_transducer"/>
</dbReference>
<comment type="similarity">
    <text evidence="2">Belongs to the TonB family.</text>
</comment>
<organism evidence="11 12">
    <name type="scientific">Capnocytophaga haemolytica</name>
    <dbReference type="NCBI Taxonomy" id="45243"/>
    <lineage>
        <taxon>Bacteria</taxon>
        <taxon>Pseudomonadati</taxon>
        <taxon>Bacteroidota</taxon>
        <taxon>Flavobacteriia</taxon>
        <taxon>Flavobacteriales</taxon>
        <taxon>Flavobacteriaceae</taxon>
        <taxon>Capnocytophaga</taxon>
    </lineage>
</organism>
<name>A0ABN4KC16_9FLAO</name>
<protein>
    <recommendedName>
        <fullName evidence="10">TonB C-terminal domain-containing protein</fullName>
    </recommendedName>
</protein>
<dbReference type="Proteomes" id="UP000065822">
    <property type="component" value="Chromosome"/>
</dbReference>
<keyword evidence="5" id="KW-0997">Cell inner membrane</keyword>
<dbReference type="SUPFAM" id="SSF74653">
    <property type="entry name" value="TolA/TonB C-terminal domain"/>
    <property type="match status" value="1"/>
</dbReference>
<keyword evidence="4" id="KW-1003">Cell membrane</keyword>
<evidence type="ECO:0000313" key="11">
    <source>
        <dbReference type="EMBL" id="AMD84907.1"/>
    </source>
</evidence>
<evidence type="ECO:0000256" key="3">
    <source>
        <dbReference type="ARBA" id="ARBA00022448"/>
    </source>
</evidence>
<keyword evidence="12" id="KW-1185">Reference proteome</keyword>
<keyword evidence="7" id="KW-0653">Protein transport</keyword>
<keyword evidence="6" id="KW-0812">Transmembrane</keyword>
<dbReference type="InterPro" id="IPR037682">
    <property type="entry name" value="TonB_C"/>
</dbReference>
<dbReference type="NCBIfam" id="TIGR01352">
    <property type="entry name" value="tonB_Cterm"/>
    <property type="match status" value="1"/>
</dbReference>
<evidence type="ECO:0000256" key="1">
    <source>
        <dbReference type="ARBA" id="ARBA00004383"/>
    </source>
</evidence>
<evidence type="ECO:0000256" key="8">
    <source>
        <dbReference type="ARBA" id="ARBA00022989"/>
    </source>
</evidence>
<keyword evidence="8" id="KW-1133">Transmembrane helix</keyword>
<evidence type="ECO:0000256" key="4">
    <source>
        <dbReference type="ARBA" id="ARBA00022475"/>
    </source>
</evidence>
<gene>
    <name evidence="11" type="ORF">AXF12_04870</name>
</gene>
<dbReference type="PROSITE" id="PS52015">
    <property type="entry name" value="TONB_CTD"/>
    <property type="match status" value="1"/>
</dbReference>